<gene>
    <name evidence="3" type="ORF">PYX00_007243</name>
</gene>
<proteinExistence type="predicted"/>
<dbReference type="SUPFAM" id="SSF52540">
    <property type="entry name" value="P-loop containing nucleoside triphosphate hydrolases"/>
    <property type="match status" value="1"/>
</dbReference>
<protein>
    <recommendedName>
        <fullName evidence="4">G domain-containing protein</fullName>
    </recommendedName>
</protein>
<name>A0AAW2HIG0_9NEOP</name>
<feature type="domain" description="NOA1/YqeH-like C-terminal" evidence="2">
    <location>
        <begin position="554"/>
        <end position="654"/>
    </location>
</feature>
<dbReference type="CDD" id="cd01855">
    <property type="entry name" value="YqeH"/>
    <property type="match status" value="1"/>
</dbReference>
<dbReference type="GO" id="GO:0005525">
    <property type="term" value="F:GTP binding"/>
    <property type="evidence" value="ECO:0007669"/>
    <property type="project" value="InterPro"/>
</dbReference>
<dbReference type="Pfam" id="PF21516">
    <property type="entry name" value="YqeH-like_C"/>
    <property type="match status" value="1"/>
</dbReference>
<dbReference type="AlphaFoldDB" id="A0AAW2HIG0"/>
<reference evidence="3" key="1">
    <citation type="journal article" date="2024" name="Gigascience">
        <title>Chromosome-level genome of the poultry shaft louse Menopon gallinae provides insight into the host-switching and adaptive evolution of parasitic lice.</title>
        <authorList>
            <person name="Xu Y."/>
            <person name="Ma L."/>
            <person name="Liu S."/>
            <person name="Liang Y."/>
            <person name="Liu Q."/>
            <person name="He Z."/>
            <person name="Tian L."/>
            <person name="Duan Y."/>
            <person name="Cai W."/>
            <person name="Li H."/>
            <person name="Song F."/>
        </authorList>
    </citation>
    <scope>NUCLEOTIDE SEQUENCE</scope>
    <source>
        <strain evidence="3">Cailab_2023a</strain>
    </source>
</reference>
<accession>A0AAW2HIG0</accession>
<dbReference type="EMBL" id="JARGDH010000004">
    <property type="protein sequence ID" value="KAL0269545.1"/>
    <property type="molecule type" value="Genomic_DNA"/>
</dbReference>
<dbReference type="PANTHER" id="PTHR46406:SF1">
    <property type="entry name" value="NITRIC OXIDE-ASSOCIATED PROTEIN 1"/>
    <property type="match status" value="1"/>
</dbReference>
<dbReference type="InterPro" id="IPR006073">
    <property type="entry name" value="GTP-bd"/>
</dbReference>
<dbReference type="Gene3D" id="3.40.50.300">
    <property type="entry name" value="P-loop containing nucleotide triphosphate hydrolases"/>
    <property type="match status" value="1"/>
</dbReference>
<sequence length="696" mass="78312">MLLSKVITKFGNKQNLPRRTVQEYLKAPQKYSTRELEVEASDCESKIIFNEVLQRLKMISRDNVKREQKRSIEEIMGTGQIPRTPSKFVTCLNDTDQNEEEQVQVDGTATPNLHFPLKVTKSFVIDEYEPVEDDVINTETKVTDVGDSDFSSHKNIQFEPVNRWIAQENEDSVQIDDYRFGSSDPAIPVSDVPCGGCGALLHCTNATVPGFIPKELFTTLSQKQLRSITCQRCSILKEHDVALGITVNPAEYEKILENLKTKSSLLILLILDLLDFPCSIWPRILNIIGKRPVYVVGNKIDLLCGKGSDFLNHVNRCLLKTLTENGIDEANVKSLKLISAKTGFGVEDLITDLQNNWGNQGDVYIVGCTNSGKSTLFNTLIRSDFCKVKASDVLQRATVSRWPGTTVNLLKFPILRMLSWRKAIRQERLAVAKKRISLLTESKKRLIGLNDKDEKIWSLMGYLGTTFKIKSNGPKFKGLDPEEPDFRNSKWCYDTPGVVSHEQILSLLTASELSMTMPNRVVVPRNFRLRNGLTLFIGGLARVDVLIAPCNPWVTVYASRNLPITIVQTVDADLMYQKLLGTKLFAVPHGSRERLKEWPGLRGKEVKVIGMSRTVATADIVLSSAGWVSIAASLFKSCTLQAWTPEGRGIFLRQPALITRTTRFRKQRIDDTPAFKPNNKDEMYLQLKFESSRGPP</sequence>
<evidence type="ECO:0000313" key="3">
    <source>
        <dbReference type="EMBL" id="KAL0269544.1"/>
    </source>
</evidence>
<dbReference type="EMBL" id="JARGDH010000004">
    <property type="protein sequence ID" value="KAL0269544.1"/>
    <property type="molecule type" value="Genomic_DNA"/>
</dbReference>
<feature type="domain" description="G" evidence="1">
    <location>
        <begin position="363"/>
        <end position="411"/>
    </location>
</feature>
<dbReference type="Pfam" id="PF01926">
    <property type="entry name" value="MMR_HSR1"/>
    <property type="match status" value="1"/>
</dbReference>
<evidence type="ECO:0000259" key="1">
    <source>
        <dbReference type="Pfam" id="PF01926"/>
    </source>
</evidence>
<dbReference type="PANTHER" id="PTHR46406">
    <property type="entry name" value="NITRIC OXIDE-ASSOCIATED PROTEIN 1"/>
    <property type="match status" value="1"/>
</dbReference>
<comment type="caution">
    <text evidence="3">The sequence shown here is derived from an EMBL/GenBank/DDBJ whole genome shotgun (WGS) entry which is preliminary data.</text>
</comment>
<dbReference type="InterPro" id="IPR048422">
    <property type="entry name" value="NOA1/YqeH-like_C"/>
</dbReference>
<evidence type="ECO:0008006" key="4">
    <source>
        <dbReference type="Google" id="ProtNLM"/>
    </source>
</evidence>
<evidence type="ECO:0000259" key="2">
    <source>
        <dbReference type="Pfam" id="PF21516"/>
    </source>
</evidence>
<organism evidence="3">
    <name type="scientific">Menopon gallinae</name>
    <name type="common">poultry shaft louse</name>
    <dbReference type="NCBI Taxonomy" id="328185"/>
    <lineage>
        <taxon>Eukaryota</taxon>
        <taxon>Metazoa</taxon>
        <taxon>Ecdysozoa</taxon>
        <taxon>Arthropoda</taxon>
        <taxon>Hexapoda</taxon>
        <taxon>Insecta</taxon>
        <taxon>Pterygota</taxon>
        <taxon>Neoptera</taxon>
        <taxon>Paraneoptera</taxon>
        <taxon>Psocodea</taxon>
        <taxon>Troctomorpha</taxon>
        <taxon>Phthiraptera</taxon>
        <taxon>Amblycera</taxon>
        <taxon>Menoponidae</taxon>
        <taxon>Menopon</taxon>
    </lineage>
</organism>
<dbReference type="InterPro" id="IPR052807">
    <property type="entry name" value="Mito_transl_resp_regulator"/>
</dbReference>
<dbReference type="InterPro" id="IPR027417">
    <property type="entry name" value="P-loop_NTPase"/>
</dbReference>